<feature type="transmembrane region" description="Helical" evidence="1">
    <location>
        <begin position="9"/>
        <end position="28"/>
    </location>
</feature>
<dbReference type="InterPro" id="IPR012340">
    <property type="entry name" value="NA-bd_OB-fold"/>
</dbReference>
<dbReference type="AlphaFoldDB" id="A0A9J5XG12"/>
<keyword evidence="3" id="KW-1185">Reference proteome</keyword>
<dbReference type="PANTHER" id="PTHR47910">
    <property type="entry name" value="RIBULOSE BISPHOSPHATE CARBOXYLASE LARGE CHAIN, CATALYTIC DOMAIN-CONTAINING PROTEIN"/>
    <property type="match status" value="1"/>
</dbReference>
<sequence length="187" mass="21630">MILEDKKGLSLNVIVFHPYIIIILFIYISQNSPNLSERKIRVCVYGDGLDYYVDKFILLDTYRISTARVKVSLSSYKRLIQKIYWMLNKETLIEHVKPNDEFEKLLLPPTKLNTTTFTSIAPMTLTPTAKIDIIEVVLRCGPSKYEGRTKNRCRDVIVDNNQKNDIVFLVLSDKINFCSLYGTISKK</sequence>
<protein>
    <submittedName>
        <fullName evidence="2">Uncharacterized protein</fullName>
    </submittedName>
</protein>
<dbReference type="OrthoDB" id="1304635at2759"/>
<evidence type="ECO:0000256" key="1">
    <source>
        <dbReference type="SAM" id="Phobius"/>
    </source>
</evidence>
<dbReference type="Gene3D" id="2.40.50.140">
    <property type="entry name" value="Nucleic acid-binding proteins"/>
    <property type="match status" value="1"/>
</dbReference>
<keyword evidence="1" id="KW-0472">Membrane</keyword>
<accession>A0A9J5XG12</accession>
<keyword evidence="1" id="KW-0812">Transmembrane</keyword>
<organism evidence="2 3">
    <name type="scientific">Solanum commersonii</name>
    <name type="common">Commerson's wild potato</name>
    <name type="synonym">Commerson's nightshade</name>
    <dbReference type="NCBI Taxonomy" id="4109"/>
    <lineage>
        <taxon>Eukaryota</taxon>
        <taxon>Viridiplantae</taxon>
        <taxon>Streptophyta</taxon>
        <taxon>Embryophyta</taxon>
        <taxon>Tracheophyta</taxon>
        <taxon>Spermatophyta</taxon>
        <taxon>Magnoliopsida</taxon>
        <taxon>eudicotyledons</taxon>
        <taxon>Gunneridae</taxon>
        <taxon>Pentapetalae</taxon>
        <taxon>asterids</taxon>
        <taxon>lamiids</taxon>
        <taxon>Solanales</taxon>
        <taxon>Solanaceae</taxon>
        <taxon>Solanoideae</taxon>
        <taxon>Solaneae</taxon>
        <taxon>Solanum</taxon>
    </lineage>
</organism>
<dbReference type="PANTHER" id="PTHR47910:SF2">
    <property type="entry name" value="RIBULOSE BISPHOSPHATE CARBOXYLASE LARGE CHAIN, CATALYTIC DOMAIN-CONTAINING PROTEIN"/>
    <property type="match status" value="1"/>
</dbReference>
<name>A0A9J5XG12_SOLCO</name>
<gene>
    <name evidence="2" type="ORF">H5410_047063</name>
</gene>
<evidence type="ECO:0000313" key="2">
    <source>
        <dbReference type="EMBL" id="KAG5586629.1"/>
    </source>
</evidence>
<dbReference type="Proteomes" id="UP000824120">
    <property type="component" value="Chromosome 9"/>
</dbReference>
<reference evidence="2 3" key="1">
    <citation type="submission" date="2020-09" db="EMBL/GenBank/DDBJ databases">
        <title>De no assembly of potato wild relative species, Solanum commersonii.</title>
        <authorList>
            <person name="Cho K."/>
        </authorList>
    </citation>
    <scope>NUCLEOTIDE SEQUENCE [LARGE SCALE GENOMIC DNA]</scope>
    <source>
        <strain evidence="2">LZ3.2</strain>
        <tissue evidence="2">Leaf</tissue>
    </source>
</reference>
<evidence type="ECO:0000313" key="3">
    <source>
        <dbReference type="Proteomes" id="UP000824120"/>
    </source>
</evidence>
<proteinExistence type="predicted"/>
<dbReference type="EMBL" id="JACXVP010000009">
    <property type="protein sequence ID" value="KAG5586629.1"/>
    <property type="molecule type" value="Genomic_DNA"/>
</dbReference>
<comment type="caution">
    <text evidence="2">The sequence shown here is derived from an EMBL/GenBank/DDBJ whole genome shotgun (WGS) entry which is preliminary data.</text>
</comment>
<keyword evidence="1" id="KW-1133">Transmembrane helix</keyword>